<evidence type="ECO:0000313" key="3">
    <source>
        <dbReference type="Proteomes" id="UP001176941"/>
    </source>
</evidence>
<gene>
    <name evidence="2" type="ORF">MRATA1EN1_LOCUS7961</name>
</gene>
<dbReference type="Proteomes" id="UP001176941">
    <property type="component" value="Chromosome 18"/>
</dbReference>
<keyword evidence="3" id="KW-1185">Reference proteome</keyword>
<feature type="region of interest" description="Disordered" evidence="1">
    <location>
        <begin position="81"/>
        <end position="100"/>
    </location>
</feature>
<organism evidence="2 3">
    <name type="scientific">Rangifer tarandus platyrhynchus</name>
    <name type="common">Svalbard reindeer</name>
    <dbReference type="NCBI Taxonomy" id="3082113"/>
    <lineage>
        <taxon>Eukaryota</taxon>
        <taxon>Metazoa</taxon>
        <taxon>Chordata</taxon>
        <taxon>Craniata</taxon>
        <taxon>Vertebrata</taxon>
        <taxon>Euteleostomi</taxon>
        <taxon>Mammalia</taxon>
        <taxon>Eutheria</taxon>
        <taxon>Laurasiatheria</taxon>
        <taxon>Artiodactyla</taxon>
        <taxon>Ruminantia</taxon>
        <taxon>Pecora</taxon>
        <taxon>Cervidae</taxon>
        <taxon>Odocoileinae</taxon>
        <taxon>Rangifer</taxon>
    </lineage>
</organism>
<protein>
    <submittedName>
        <fullName evidence="2">Uncharacterized protein</fullName>
    </submittedName>
</protein>
<proteinExistence type="predicted"/>
<evidence type="ECO:0000313" key="2">
    <source>
        <dbReference type="EMBL" id="CAI9158999.1"/>
    </source>
</evidence>
<reference evidence="2" key="1">
    <citation type="submission" date="2023-04" db="EMBL/GenBank/DDBJ databases">
        <authorList>
            <consortium name="ELIXIR-Norway"/>
        </authorList>
    </citation>
    <scope>NUCLEOTIDE SEQUENCE [LARGE SCALE GENOMIC DNA]</scope>
</reference>
<name>A0ABN8YGY6_RANTA</name>
<sequence length="100" mass="10876">MTKDMHQMQGTVAAQALLSIGFSRQQYWRGLPFLPPRDLPDPGIESASLMSPALVGGFFTTSTTWKALCYGHKANTVLTGPKSRCEQPLGENSFPAFSSL</sequence>
<dbReference type="EMBL" id="OX459954">
    <property type="protein sequence ID" value="CAI9158999.1"/>
    <property type="molecule type" value="Genomic_DNA"/>
</dbReference>
<evidence type="ECO:0000256" key="1">
    <source>
        <dbReference type="SAM" id="MobiDB-lite"/>
    </source>
</evidence>
<accession>A0ABN8YGY6</accession>